<evidence type="ECO:0000313" key="10">
    <source>
        <dbReference type="EMBL" id="ACL67457.1"/>
    </source>
</evidence>
<dbReference type="GO" id="GO:0042597">
    <property type="term" value="C:periplasmic space"/>
    <property type="evidence" value="ECO:0007669"/>
    <property type="project" value="UniProtKB-SubCell"/>
</dbReference>
<protein>
    <submittedName>
        <fullName evidence="10">ABC transporter, substrate-binding protein, aliphatic sulfonates family</fullName>
    </submittedName>
</protein>
<evidence type="ECO:0000256" key="6">
    <source>
        <dbReference type="ARBA" id="ARBA00022519"/>
    </source>
</evidence>
<dbReference type="RefSeq" id="WP_015935176.1">
    <property type="nucleotide sequence ID" value="NC_011891.1"/>
</dbReference>
<organism evidence="10 11">
    <name type="scientific">Anaeromyxobacter dehalogenans (strain ATCC BAA-258 / DSM 21875 / 2CP-1)</name>
    <dbReference type="NCBI Taxonomy" id="455488"/>
    <lineage>
        <taxon>Bacteria</taxon>
        <taxon>Pseudomonadati</taxon>
        <taxon>Myxococcota</taxon>
        <taxon>Myxococcia</taxon>
        <taxon>Myxococcales</taxon>
        <taxon>Cystobacterineae</taxon>
        <taxon>Anaeromyxobacteraceae</taxon>
        <taxon>Anaeromyxobacter</taxon>
    </lineage>
</organism>
<feature type="signal peptide" evidence="9">
    <location>
        <begin position="1"/>
        <end position="20"/>
    </location>
</feature>
<dbReference type="SUPFAM" id="SSF53850">
    <property type="entry name" value="Periplasmic binding protein-like II"/>
    <property type="match status" value="1"/>
</dbReference>
<gene>
    <name evidence="10" type="ordered locus">A2cp1_4140</name>
</gene>
<evidence type="ECO:0000256" key="5">
    <source>
        <dbReference type="ARBA" id="ARBA00022475"/>
    </source>
</evidence>
<name>B8J9R9_ANAD2</name>
<comment type="similarity">
    <text evidence="3">Belongs to the bacterial solute-binding protein SsuA/TauA family.</text>
</comment>
<dbReference type="HOGENOM" id="CLU_028871_10_0_7"/>
<accession>B8J9R9</accession>
<keyword evidence="7 9" id="KW-0732">Signal</keyword>
<evidence type="ECO:0000256" key="2">
    <source>
        <dbReference type="ARBA" id="ARBA00004418"/>
    </source>
</evidence>
<evidence type="ECO:0000313" key="11">
    <source>
        <dbReference type="Proteomes" id="UP000007089"/>
    </source>
</evidence>
<dbReference type="KEGG" id="acp:A2cp1_4140"/>
<dbReference type="InterPro" id="IPR044527">
    <property type="entry name" value="NrtA/CpmA_ABC-bd_dom"/>
</dbReference>
<comment type="subcellular location">
    <subcellularLocation>
        <location evidence="1">Endomembrane system</location>
    </subcellularLocation>
    <subcellularLocation>
        <location evidence="2">Periplasm</location>
    </subcellularLocation>
</comment>
<proteinExistence type="inferred from homology"/>
<dbReference type="Proteomes" id="UP000007089">
    <property type="component" value="Chromosome"/>
</dbReference>
<sequence length="333" mass="34804">MRRSARALAALVTLGATLLAAPLACRRGGDAATRPLRVGHFPNLTHAQALVGFADGTFSRALGGRVEAKQFNAGPGAIEALASGDLDAAYVGPGPATVAYLRTRGDLLRVVAGATSGGAVLVVRDARRAADLAGQRVASPQLGNTQDVALRTWLSAQGLRVGDGPGQVRVYPVANAEILGLFARGELAGAWVPEPWGARLVAEAGARILVDERTLWEGGRFPTAVLAVSRRALETRRADVLALVRAHLELTRRWERDREAFARAANAAFGALTGKPLPEPVLHDAFSRIDPASDPMAAQLALMAEQARALGFAPAGDVSGMVDGSLLQELSAR</sequence>
<evidence type="ECO:0000256" key="8">
    <source>
        <dbReference type="ARBA" id="ARBA00023136"/>
    </source>
</evidence>
<dbReference type="PANTHER" id="PTHR30024:SF47">
    <property type="entry name" value="TAURINE-BINDING PERIPLASMIC PROTEIN"/>
    <property type="match status" value="1"/>
</dbReference>
<keyword evidence="11" id="KW-1185">Reference proteome</keyword>
<evidence type="ECO:0000256" key="1">
    <source>
        <dbReference type="ARBA" id="ARBA00004308"/>
    </source>
</evidence>
<evidence type="ECO:0000256" key="4">
    <source>
        <dbReference type="ARBA" id="ARBA00022448"/>
    </source>
</evidence>
<reference evidence="10" key="1">
    <citation type="submission" date="2009-01" db="EMBL/GenBank/DDBJ databases">
        <title>Complete sequence of Anaeromyxobacter dehalogenans 2CP-1.</title>
        <authorList>
            <consortium name="US DOE Joint Genome Institute"/>
            <person name="Lucas S."/>
            <person name="Copeland A."/>
            <person name="Lapidus A."/>
            <person name="Glavina del Rio T."/>
            <person name="Dalin E."/>
            <person name="Tice H."/>
            <person name="Bruce D."/>
            <person name="Goodwin L."/>
            <person name="Pitluck S."/>
            <person name="Saunders E."/>
            <person name="Brettin T."/>
            <person name="Detter J.C."/>
            <person name="Han C."/>
            <person name="Larimer F."/>
            <person name="Land M."/>
            <person name="Hauser L."/>
            <person name="Kyrpides N."/>
            <person name="Ovchinnikova G."/>
            <person name="Beliaev A.S."/>
            <person name="Richardson P."/>
        </authorList>
    </citation>
    <scope>NUCLEOTIDE SEQUENCE</scope>
    <source>
        <strain evidence="10">2CP-1</strain>
    </source>
</reference>
<keyword evidence="4" id="KW-0813">Transport</keyword>
<dbReference type="Pfam" id="PF13379">
    <property type="entry name" value="NMT1_2"/>
    <property type="match status" value="1"/>
</dbReference>
<keyword evidence="6" id="KW-0997">Cell inner membrane</keyword>
<feature type="chain" id="PRO_5002875232" evidence="9">
    <location>
        <begin position="21"/>
        <end position="333"/>
    </location>
</feature>
<keyword evidence="5" id="KW-1003">Cell membrane</keyword>
<evidence type="ECO:0000256" key="7">
    <source>
        <dbReference type="ARBA" id="ARBA00022729"/>
    </source>
</evidence>
<dbReference type="AlphaFoldDB" id="B8J9R9"/>
<dbReference type="GO" id="GO:0012505">
    <property type="term" value="C:endomembrane system"/>
    <property type="evidence" value="ECO:0007669"/>
    <property type="project" value="UniProtKB-SubCell"/>
</dbReference>
<dbReference type="EMBL" id="CP001359">
    <property type="protein sequence ID" value="ACL67457.1"/>
    <property type="molecule type" value="Genomic_DNA"/>
</dbReference>
<dbReference type="CDD" id="cd13553">
    <property type="entry name" value="PBP2_NrtA_CpmA_like"/>
    <property type="match status" value="1"/>
</dbReference>
<keyword evidence="8" id="KW-0472">Membrane</keyword>
<evidence type="ECO:0000256" key="9">
    <source>
        <dbReference type="SAM" id="SignalP"/>
    </source>
</evidence>
<dbReference type="PANTHER" id="PTHR30024">
    <property type="entry name" value="ALIPHATIC SULFONATES-BINDING PROTEIN-RELATED"/>
    <property type="match status" value="1"/>
</dbReference>
<dbReference type="Gene3D" id="3.40.190.10">
    <property type="entry name" value="Periplasmic binding protein-like II"/>
    <property type="match status" value="2"/>
</dbReference>
<evidence type="ECO:0000256" key="3">
    <source>
        <dbReference type="ARBA" id="ARBA00010742"/>
    </source>
</evidence>